<dbReference type="InterPro" id="IPR037066">
    <property type="entry name" value="Plug_dom_sf"/>
</dbReference>
<keyword evidence="4 9" id="KW-0812">Transmembrane</keyword>
<evidence type="ECO:0000256" key="7">
    <source>
        <dbReference type="ARBA" id="ARBA00023136"/>
    </source>
</evidence>
<evidence type="ECO:0000256" key="4">
    <source>
        <dbReference type="ARBA" id="ARBA00022692"/>
    </source>
</evidence>
<dbReference type="PROSITE" id="PS01156">
    <property type="entry name" value="TONB_DEPENDENT_REC_2"/>
    <property type="match status" value="1"/>
</dbReference>
<dbReference type="EMBL" id="JAFKCV010000014">
    <property type="protein sequence ID" value="MBN7827168.1"/>
    <property type="molecule type" value="Genomic_DNA"/>
</dbReference>
<dbReference type="Pfam" id="PF07715">
    <property type="entry name" value="Plug"/>
    <property type="match status" value="1"/>
</dbReference>
<dbReference type="GO" id="GO:0009279">
    <property type="term" value="C:cell outer membrane"/>
    <property type="evidence" value="ECO:0007669"/>
    <property type="project" value="UniProtKB-SubCell"/>
</dbReference>
<comment type="subcellular location">
    <subcellularLocation>
        <location evidence="1 9">Cell outer membrane</location>
        <topology evidence="1 9">Multi-pass membrane protein</topology>
    </subcellularLocation>
</comment>
<organism evidence="14 15">
    <name type="scientific">Bowmanella dokdonensis</name>
    <dbReference type="NCBI Taxonomy" id="751969"/>
    <lineage>
        <taxon>Bacteria</taxon>
        <taxon>Pseudomonadati</taxon>
        <taxon>Pseudomonadota</taxon>
        <taxon>Gammaproteobacteria</taxon>
        <taxon>Alteromonadales</taxon>
        <taxon>Alteromonadaceae</taxon>
        <taxon>Bowmanella</taxon>
    </lineage>
</organism>
<dbReference type="GO" id="GO:0044718">
    <property type="term" value="P:siderophore transmembrane transport"/>
    <property type="evidence" value="ECO:0007669"/>
    <property type="project" value="TreeGrafter"/>
</dbReference>
<dbReference type="InterPro" id="IPR010917">
    <property type="entry name" value="TonB_rcpt_CS"/>
</dbReference>
<accession>A0A939DR68</accession>
<dbReference type="PANTHER" id="PTHR30069">
    <property type="entry name" value="TONB-DEPENDENT OUTER MEMBRANE RECEPTOR"/>
    <property type="match status" value="1"/>
</dbReference>
<dbReference type="SUPFAM" id="SSF56935">
    <property type="entry name" value="Porins"/>
    <property type="match status" value="1"/>
</dbReference>
<keyword evidence="8 9" id="KW-0998">Cell outer membrane</keyword>
<dbReference type="GO" id="GO:0015344">
    <property type="term" value="F:siderophore uptake transmembrane transporter activity"/>
    <property type="evidence" value="ECO:0007669"/>
    <property type="project" value="TreeGrafter"/>
</dbReference>
<keyword evidence="14" id="KW-0675">Receptor</keyword>
<keyword evidence="7 9" id="KW-0472">Membrane</keyword>
<feature type="domain" description="TonB-dependent receptor plug" evidence="13">
    <location>
        <begin position="17"/>
        <end position="101"/>
    </location>
</feature>
<dbReference type="Pfam" id="PF00593">
    <property type="entry name" value="TonB_dep_Rec_b-barrel"/>
    <property type="match status" value="1"/>
</dbReference>
<dbReference type="AlphaFoldDB" id="A0A939DR68"/>
<dbReference type="PROSITE" id="PS52016">
    <property type="entry name" value="TONB_DEPENDENT_REC_3"/>
    <property type="match status" value="1"/>
</dbReference>
<comment type="similarity">
    <text evidence="9 11">Belongs to the TonB-dependent receptor family.</text>
</comment>
<keyword evidence="15" id="KW-1185">Reference proteome</keyword>
<evidence type="ECO:0000256" key="10">
    <source>
        <dbReference type="PROSITE-ProRule" id="PRU10144"/>
    </source>
</evidence>
<dbReference type="InterPro" id="IPR036942">
    <property type="entry name" value="Beta-barrel_TonB_sf"/>
</dbReference>
<evidence type="ECO:0000256" key="1">
    <source>
        <dbReference type="ARBA" id="ARBA00004571"/>
    </source>
</evidence>
<evidence type="ECO:0000256" key="5">
    <source>
        <dbReference type="ARBA" id="ARBA00022729"/>
    </source>
</evidence>
<dbReference type="PANTHER" id="PTHR30069:SF50">
    <property type="entry name" value="TONB-DEPENDENT RECEPTOR HI_1217-RELATED"/>
    <property type="match status" value="1"/>
</dbReference>
<evidence type="ECO:0000256" key="6">
    <source>
        <dbReference type="ARBA" id="ARBA00023077"/>
    </source>
</evidence>
<evidence type="ECO:0000256" key="8">
    <source>
        <dbReference type="ARBA" id="ARBA00023237"/>
    </source>
</evidence>
<evidence type="ECO:0000256" key="3">
    <source>
        <dbReference type="ARBA" id="ARBA00022452"/>
    </source>
</evidence>
<keyword evidence="6 11" id="KW-0798">TonB box</keyword>
<reference evidence="14" key="1">
    <citation type="submission" date="2021-03" db="EMBL/GenBank/DDBJ databases">
        <title>novel species isolated from a fishpond in China.</title>
        <authorList>
            <person name="Lu H."/>
            <person name="Cai Z."/>
        </authorList>
    </citation>
    <scope>NUCLEOTIDE SEQUENCE</scope>
    <source>
        <strain evidence="14">JCM 30855</strain>
    </source>
</reference>
<dbReference type="InterPro" id="IPR012910">
    <property type="entry name" value="Plug_dom"/>
</dbReference>
<sequence length="585" mass="64827">MSKVLPEQKAIDETSFSADSLATLLEQSPLVNLNGQGGLFQTVNIRGFARWRIQTLVEGVPIYTERRAGTAVEFIPPAFISQAYITQGAASTQLGSGAIGGGIDLILATPQQHALTYSYGHLADYREVQVQGNVADEGLSYLLNHRHANNSQDAKGDAILDRFEQQSIALRKRMDTGKLREGLLLYSSANNIAKASSDAPAKRITLYPANDHLLGKVQFDWLNTTFYLHDSKQLTLVDRPGKRVNRVSNDALDLGLQLNDELKYGQTLLSWRAGIDARTGVKVFEREVDSAGDETFARLNLDAQQWQAFVASEFVREAGQGTWVGGARLAQQYQHDNLFSHTSEDTNLSGFIGYAHTLNANWQWAGYLSHAYRVPSLTERYYDGTTPRGTVKGSVDLTTETAINAQTSLIYQSKAVGLSITLFEQNINDYIERVNQADDQFVYRNIASARVRGLSYQGGIEFNLSQLHWNLDVSGQWLEGVNPQGQRIADIPPAKHRLALTAFGERSQGFIALTHRQSSDELAEGELQLADATTIDAGYHYQLSDSLEISVNLTNLTNRQYVTARDDLAPFAKGRDLHLSVDYLF</sequence>
<name>A0A939DR68_9ALTE</name>
<evidence type="ECO:0000256" key="9">
    <source>
        <dbReference type="PROSITE-ProRule" id="PRU01360"/>
    </source>
</evidence>
<protein>
    <submittedName>
        <fullName evidence="14">TonB-dependent receptor</fullName>
    </submittedName>
</protein>
<keyword evidence="5" id="KW-0732">Signal</keyword>
<dbReference type="Proteomes" id="UP000664654">
    <property type="component" value="Unassembled WGS sequence"/>
</dbReference>
<feature type="short sequence motif" description="TonB C-terminal box" evidence="10">
    <location>
        <begin position="568"/>
        <end position="585"/>
    </location>
</feature>
<evidence type="ECO:0000313" key="15">
    <source>
        <dbReference type="Proteomes" id="UP000664654"/>
    </source>
</evidence>
<evidence type="ECO:0000259" key="12">
    <source>
        <dbReference type="Pfam" id="PF00593"/>
    </source>
</evidence>
<evidence type="ECO:0000256" key="2">
    <source>
        <dbReference type="ARBA" id="ARBA00022448"/>
    </source>
</evidence>
<dbReference type="Gene3D" id="2.170.130.10">
    <property type="entry name" value="TonB-dependent receptor, plug domain"/>
    <property type="match status" value="1"/>
</dbReference>
<gene>
    <name evidence="14" type="ORF">J0A66_18195</name>
</gene>
<dbReference type="InterPro" id="IPR000531">
    <property type="entry name" value="Beta-barrel_TonB"/>
</dbReference>
<keyword evidence="2 9" id="KW-0813">Transport</keyword>
<dbReference type="Gene3D" id="2.40.170.20">
    <property type="entry name" value="TonB-dependent receptor, beta-barrel domain"/>
    <property type="match status" value="1"/>
</dbReference>
<feature type="domain" description="TonB-dependent receptor-like beta-barrel" evidence="12">
    <location>
        <begin position="212"/>
        <end position="556"/>
    </location>
</feature>
<dbReference type="InterPro" id="IPR039426">
    <property type="entry name" value="TonB-dep_rcpt-like"/>
</dbReference>
<comment type="caution">
    <text evidence="14">The sequence shown here is derived from an EMBL/GenBank/DDBJ whole genome shotgun (WGS) entry which is preliminary data.</text>
</comment>
<proteinExistence type="inferred from homology"/>
<evidence type="ECO:0000256" key="11">
    <source>
        <dbReference type="RuleBase" id="RU003357"/>
    </source>
</evidence>
<evidence type="ECO:0000313" key="14">
    <source>
        <dbReference type="EMBL" id="MBN7827168.1"/>
    </source>
</evidence>
<keyword evidence="3 9" id="KW-1134">Transmembrane beta strand</keyword>
<evidence type="ECO:0000259" key="13">
    <source>
        <dbReference type="Pfam" id="PF07715"/>
    </source>
</evidence>
<dbReference type="RefSeq" id="WP_206575280.1">
    <property type="nucleotide sequence ID" value="NZ_JAFKCV010000014.1"/>
</dbReference>